<dbReference type="GO" id="GO:0008270">
    <property type="term" value="F:zinc ion binding"/>
    <property type="evidence" value="ECO:0007669"/>
    <property type="project" value="UniProtKB-KW"/>
</dbReference>
<organism evidence="9 10">
    <name type="scientific">Rhodnius prolixus</name>
    <name type="common">Triatomid bug</name>
    <dbReference type="NCBI Taxonomy" id="13249"/>
    <lineage>
        <taxon>Eukaryota</taxon>
        <taxon>Metazoa</taxon>
        <taxon>Ecdysozoa</taxon>
        <taxon>Arthropoda</taxon>
        <taxon>Hexapoda</taxon>
        <taxon>Insecta</taxon>
        <taxon>Pterygota</taxon>
        <taxon>Neoptera</taxon>
        <taxon>Paraneoptera</taxon>
        <taxon>Hemiptera</taxon>
        <taxon>Heteroptera</taxon>
        <taxon>Panheteroptera</taxon>
        <taxon>Cimicomorpha</taxon>
        <taxon>Reduviidae</taxon>
        <taxon>Triatominae</taxon>
        <taxon>Rhodnius</taxon>
    </lineage>
</organism>
<sequence>MAVLNCNYGMDYSLTVGSVLGIFMTLYNMSFMFTECNYSSEKCDYIEHFSEKYKCSVCDYICMRASRFKEHMRIHTCEEPFKCSDCDYSFKRAGDLKRHMRYIQAKNLMEVIIVFPLLFHQFNQLKLTVALLK</sequence>
<evidence type="ECO:0000256" key="6">
    <source>
        <dbReference type="ARBA" id="ARBA00023125"/>
    </source>
</evidence>
<accession>T1IGB7</accession>
<dbReference type="EnsemblMetazoa" id="RPRC015336-RA">
    <property type="protein sequence ID" value="RPRC015336-PA"/>
    <property type="gene ID" value="RPRC015336"/>
</dbReference>
<dbReference type="SUPFAM" id="SSF57667">
    <property type="entry name" value="beta-beta-alpha zinc fingers"/>
    <property type="match status" value="1"/>
</dbReference>
<dbReference type="GO" id="GO:0006357">
    <property type="term" value="P:regulation of transcription by RNA polymerase II"/>
    <property type="evidence" value="ECO:0007669"/>
    <property type="project" value="TreeGrafter"/>
</dbReference>
<dbReference type="SMART" id="SM00355">
    <property type="entry name" value="ZnF_C2H2"/>
    <property type="match status" value="2"/>
</dbReference>
<evidence type="ECO:0000313" key="9">
    <source>
        <dbReference type="EnsemblMetazoa" id="RPRC015336-PA"/>
    </source>
</evidence>
<dbReference type="FunFam" id="3.30.160.60:FF:001732">
    <property type="entry name" value="Zgc:162936"/>
    <property type="match status" value="1"/>
</dbReference>
<keyword evidence="4" id="KW-0863">Zinc-finger</keyword>
<dbReference type="HOGENOM" id="CLU_1909251_0_0_1"/>
<dbReference type="InterPro" id="IPR050589">
    <property type="entry name" value="Ikaros_C2H2-ZF"/>
</dbReference>
<keyword evidence="3" id="KW-0677">Repeat</keyword>
<evidence type="ECO:0000259" key="8">
    <source>
        <dbReference type="PROSITE" id="PS50157"/>
    </source>
</evidence>
<keyword evidence="5" id="KW-0862">Zinc</keyword>
<reference evidence="9" key="1">
    <citation type="submission" date="2015-05" db="UniProtKB">
        <authorList>
            <consortium name="EnsemblMetazoa"/>
        </authorList>
    </citation>
    <scope>IDENTIFICATION</scope>
</reference>
<evidence type="ECO:0000256" key="2">
    <source>
        <dbReference type="ARBA" id="ARBA00022723"/>
    </source>
</evidence>
<dbReference type="PANTHER" id="PTHR24404:SF114">
    <property type="entry name" value="KLUMPFUSS, ISOFORM B-RELATED"/>
    <property type="match status" value="1"/>
</dbReference>
<evidence type="ECO:0000256" key="7">
    <source>
        <dbReference type="ARBA" id="ARBA00023242"/>
    </source>
</evidence>
<keyword evidence="7" id="KW-0539">Nucleus</keyword>
<evidence type="ECO:0000313" key="10">
    <source>
        <dbReference type="Proteomes" id="UP000015103"/>
    </source>
</evidence>
<dbReference type="GO" id="GO:0005694">
    <property type="term" value="C:chromosome"/>
    <property type="evidence" value="ECO:0007669"/>
    <property type="project" value="UniProtKB-ARBA"/>
</dbReference>
<feature type="domain" description="C2H2-type" evidence="8">
    <location>
        <begin position="53"/>
        <end position="80"/>
    </location>
</feature>
<proteinExistence type="predicted"/>
<dbReference type="EMBL" id="ACPB03023907">
    <property type="status" value="NOT_ANNOTATED_CDS"/>
    <property type="molecule type" value="Genomic_DNA"/>
</dbReference>
<feature type="domain" description="C2H2-type" evidence="8">
    <location>
        <begin position="81"/>
        <end position="105"/>
    </location>
</feature>
<dbReference type="Proteomes" id="UP000015103">
    <property type="component" value="Unassembled WGS sequence"/>
</dbReference>
<keyword evidence="6" id="KW-0238">DNA-binding</keyword>
<name>T1IGB7_RHOPR</name>
<evidence type="ECO:0000256" key="1">
    <source>
        <dbReference type="ARBA" id="ARBA00004123"/>
    </source>
</evidence>
<dbReference type="Pfam" id="PF13909">
    <property type="entry name" value="zf-H2C2_5"/>
    <property type="match status" value="1"/>
</dbReference>
<dbReference type="GO" id="GO:0003700">
    <property type="term" value="F:DNA-binding transcription factor activity"/>
    <property type="evidence" value="ECO:0007669"/>
    <property type="project" value="TreeGrafter"/>
</dbReference>
<dbReference type="FunFam" id="3.30.160.60:FF:000446">
    <property type="entry name" value="Zinc finger protein"/>
    <property type="match status" value="1"/>
</dbReference>
<dbReference type="STRING" id="13249.T1IGB7"/>
<dbReference type="GO" id="GO:0045893">
    <property type="term" value="P:positive regulation of DNA-templated transcription"/>
    <property type="evidence" value="ECO:0007669"/>
    <property type="project" value="UniProtKB-ARBA"/>
</dbReference>
<dbReference type="PROSITE" id="PS00028">
    <property type="entry name" value="ZINC_FINGER_C2H2_1"/>
    <property type="match status" value="1"/>
</dbReference>
<dbReference type="GO" id="GO:0005634">
    <property type="term" value="C:nucleus"/>
    <property type="evidence" value="ECO:0007669"/>
    <property type="project" value="UniProtKB-SubCell"/>
</dbReference>
<dbReference type="InterPro" id="IPR013087">
    <property type="entry name" value="Znf_C2H2_type"/>
</dbReference>
<dbReference type="Gene3D" id="3.30.160.60">
    <property type="entry name" value="Classic Zinc Finger"/>
    <property type="match status" value="2"/>
</dbReference>
<dbReference type="AlphaFoldDB" id="T1IGB7"/>
<evidence type="ECO:0000256" key="3">
    <source>
        <dbReference type="ARBA" id="ARBA00022737"/>
    </source>
</evidence>
<dbReference type="InterPro" id="IPR036236">
    <property type="entry name" value="Znf_C2H2_sf"/>
</dbReference>
<dbReference type="PANTHER" id="PTHR24404">
    <property type="entry name" value="ZINC FINGER PROTEIN"/>
    <property type="match status" value="1"/>
</dbReference>
<dbReference type="GO" id="GO:0000978">
    <property type="term" value="F:RNA polymerase II cis-regulatory region sequence-specific DNA binding"/>
    <property type="evidence" value="ECO:0007669"/>
    <property type="project" value="TreeGrafter"/>
</dbReference>
<dbReference type="VEuPathDB" id="VectorBase:RPRC015336"/>
<keyword evidence="2" id="KW-0479">Metal-binding</keyword>
<evidence type="ECO:0000256" key="5">
    <source>
        <dbReference type="ARBA" id="ARBA00022833"/>
    </source>
</evidence>
<comment type="subcellular location">
    <subcellularLocation>
        <location evidence="1">Nucleus</location>
    </subcellularLocation>
</comment>
<evidence type="ECO:0000256" key="4">
    <source>
        <dbReference type="ARBA" id="ARBA00022771"/>
    </source>
</evidence>
<protein>
    <recommendedName>
        <fullName evidence="8">C2H2-type domain-containing protein</fullName>
    </recommendedName>
</protein>
<dbReference type="eggNOG" id="KOG1721">
    <property type="taxonomic scope" value="Eukaryota"/>
</dbReference>
<dbReference type="Pfam" id="PF00096">
    <property type="entry name" value="zf-C2H2"/>
    <property type="match status" value="1"/>
</dbReference>
<keyword evidence="10" id="KW-1185">Reference proteome</keyword>
<dbReference type="InParanoid" id="T1IGB7"/>
<dbReference type="PROSITE" id="PS50157">
    <property type="entry name" value="ZINC_FINGER_C2H2_2"/>
    <property type="match status" value="2"/>
</dbReference>